<dbReference type="SUPFAM" id="SSF56399">
    <property type="entry name" value="ADP-ribosylation"/>
    <property type="match status" value="1"/>
</dbReference>
<keyword evidence="1" id="KW-0677">Repeat</keyword>
<name>A0A814F9F2_9BILA</name>
<dbReference type="GO" id="GO:0005576">
    <property type="term" value="C:extracellular region"/>
    <property type="evidence" value="ECO:0007669"/>
    <property type="project" value="InterPro"/>
</dbReference>
<evidence type="ECO:0000256" key="1">
    <source>
        <dbReference type="ARBA" id="ARBA00022737"/>
    </source>
</evidence>
<dbReference type="Proteomes" id="UP000663824">
    <property type="component" value="Unassembled WGS sequence"/>
</dbReference>
<feature type="repeat" description="TPR" evidence="3">
    <location>
        <begin position="522"/>
        <end position="555"/>
    </location>
</feature>
<reference evidence="5" key="1">
    <citation type="submission" date="2021-02" db="EMBL/GenBank/DDBJ databases">
        <authorList>
            <person name="Nowell W R."/>
        </authorList>
    </citation>
    <scope>NUCLEOTIDE SEQUENCE</scope>
</reference>
<dbReference type="Proteomes" id="UP000663834">
    <property type="component" value="Unassembled WGS sequence"/>
</dbReference>
<organism evidence="5 8">
    <name type="scientific">Rotaria magnacalcarata</name>
    <dbReference type="NCBI Taxonomy" id="392030"/>
    <lineage>
        <taxon>Eukaryota</taxon>
        <taxon>Metazoa</taxon>
        <taxon>Spiralia</taxon>
        <taxon>Gnathifera</taxon>
        <taxon>Rotifera</taxon>
        <taxon>Eurotatoria</taxon>
        <taxon>Bdelloidea</taxon>
        <taxon>Philodinida</taxon>
        <taxon>Philodinidae</taxon>
        <taxon>Rotaria</taxon>
    </lineage>
</organism>
<keyword evidence="2 3" id="KW-0802">TPR repeat</keyword>
<evidence type="ECO:0000256" key="2">
    <source>
        <dbReference type="ARBA" id="ARBA00022803"/>
    </source>
</evidence>
<dbReference type="PANTHER" id="PTHR45641:SF19">
    <property type="entry name" value="NEPHROCYSTIN-3"/>
    <property type="match status" value="1"/>
</dbReference>
<dbReference type="Pfam" id="PF03496">
    <property type="entry name" value="ADPrib_exo_Tox"/>
    <property type="match status" value="1"/>
</dbReference>
<feature type="repeat" description="TPR" evidence="3">
    <location>
        <begin position="564"/>
        <end position="597"/>
    </location>
</feature>
<dbReference type="PANTHER" id="PTHR45641">
    <property type="entry name" value="TETRATRICOPEPTIDE REPEAT PROTEIN (AFU_ORTHOLOGUE AFUA_6G03870)"/>
    <property type="match status" value="1"/>
</dbReference>
<dbReference type="InterPro" id="IPR019734">
    <property type="entry name" value="TPR_rpt"/>
</dbReference>
<dbReference type="EMBL" id="CAJNOW010006592">
    <property type="protein sequence ID" value="CAF1490730.1"/>
    <property type="molecule type" value="Genomic_DNA"/>
</dbReference>
<evidence type="ECO:0000313" key="6">
    <source>
        <dbReference type="EMBL" id="CAF1490730.1"/>
    </source>
</evidence>
<sequence length="661" mass="76962">MSKSSYYTNDQETAITTRIVENFIIVWLDLQQNELDENLINQFRQTINLIYFFSDTEQCIDYISRIQDEQIFMVIANSFDRQYMPAFEQMPQLNSIYFLSIKKIDYKEYKKVKGNFNRVENIFKELKLDLYLCQRNLTPISMVNSNSINNFNELDESFLCSQLIKEISLDMKWDENAKKQYLEFCRVQYAGNEQQLKIIDQFEKEYTSLSPIWWYTRDCFTYSMLNKALRKQDTELIIRMGFFIRDLNEQIEQIYAKMGKPSSLTVYRGQGMAPVEFEKLLNNKSGLISFNNFFSASTDRQVSLSLAKQSSNNLYPTSVLFQMNINPLIATSPFAYLDKISYYSNNKKGIIFPMHTIFRIDEIKKIENYLWQINLTLTSSNDEQLVRLTEYTRVGADGETGMHRMAKLMLVMNKMDKAKEIYSALLDTTSSDDKNELAHLHHQIAYVYEQKNDLNNALSHYDQALNIYLTYLPFNDPKLCPTYSNIGLILKKQGNLNNSLEFLEHALDIDLIASKPDPIEIAILYINIGGVYDAEGKSTEALEHYENALEIIRKNLPPYHPLIGATHNNIALVYFSLKDYSTALKHFKQTLEIEQKKLAYDHPTLIMTHTNIAGVLEGLQQYKEAAEHAERAASILCDKFGNDNPQVTILHEYLDHLRQKQ</sequence>
<dbReference type="EMBL" id="CAJNRE010019910">
    <property type="protein sequence ID" value="CAF2217002.1"/>
    <property type="molecule type" value="Genomic_DNA"/>
</dbReference>
<dbReference type="Proteomes" id="UP000663855">
    <property type="component" value="Unassembled WGS sequence"/>
</dbReference>
<dbReference type="Pfam" id="PF13424">
    <property type="entry name" value="TPR_12"/>
    <property type="match status" value="1"/>
</dbReference>
<dbReference type="SUPFAM" id="SSF48452">
    <property type="entry name" value="TPR-like"/>
    <property type="match status" value="2"/>
</dbReference>
<evidence type="ECO:0000313" key="8">
    <source>
        <dbReference type="Proteomes" id="UP000663855"/>
    </source>
</evidence>
<dbReference type="Pfam" id="PF13181">
    <property type="entry name" value="TPR_8"/>
    <property type="match status" value="2"/>
</dbReference>
<dbReference type="AlphaFoldDB" id="A0A814F9F2"/>
<evidence type="ECO:0000256" key="3">
    <source>
        <dbReference type="PROSITE-ProRule" id="PRU00339"/>
    </source>
</evidence>
<gene>
    <name evidence="5" type="ORF">CJN711_LOCUS1314</name>
    <name evidence="6" type="ORF">KQP761_LOCUS14079</name>
    <name evidence="7" type="ORF">MBJ925_LOCUS36182</name>
</gene>
<protein>
    <recommendedName>
        <fullName evidence="4">ADP ribosyltransferase domain-containing protein</fullName>
    </recommendedName>
</protein>
<dbReference type="EMBL" id="CAJNOV010000093">
    <property type="protein sequence ID" value="CAF0980133.1"/>
    <property type="molecule type" value="Genomic_DNA"/>
</dbReference>
<accession>A0A814F9F2</accession>
<dbReference type="SMART" id="SM00028">
    <property type="entry name" value="TPR"/>
    <property type="match status" value="5"/>
</dbReference>
<dbReference type="PROSITE" id="PS50005">
    <property type="entry name" value="TPR"/>
    <property type="match status" value="2"/>
</dbReference>
<evidence type="ECO:0000259" key="4">
    <source>
        <dbReference type="Pfam" id="PF03496"/>
    </source>
</evidence>
<dbReference type="PROSITE" id="PS51996">
    <property type="entry name" value="TR_MART"/>
    <property type="match status" value="1"/>
</dbReference>
<dbReference type="Gene3D" id="3.90.176.10">
    <property type="entry name" value="Toxin ADP-ribosyltransferase, Chain A, domain 1"/>
    <property type="match status" value="1"/>
</dbReference>
<evidence type="ECO:0000313" key="7">
    <source>
        <dbReference type="EMBL" id="CAF2217002.1"/>
    </source>
</evidence>
<comment type="caution">
    <text evidence="5">The sequence shown here is derived from an EMBL/GenBank/DDBJ whole genome shotgun (WGS) entry which is preliminary data.</text>
</comment>
<feature type="domain" description="ADP ribosyltransferase" evidence="4">
    <location>
        <begin position="221"/>
        <end position="379"/>
    </location>
</feature>
<dbReference type="Gene3D" id="1.25.40.10">
    <property type="entry name" value="Tetratricopeptide repeat domain"/>
    <property type="match status" value="2"/>
</dbReference>
<dbReference type="InterPro" id="IPR011990">
    <property type="entry name" value="TPR-like_helical_dom_sf"/>
</dbReference>
<dbReference type="OrthoDB" id="5587616at2759"/>
<proteinExistence type="predicted"/>
<evidence type="ECO:0000313" key="5">
    <source>
        <dbReference type="EMBL" id="CAF0980133.1"/>
    </source>
</evidence>
<dbReference type="InterPro" id="IPR003540">
    <property type="entry name" value="ADP-ribosyltransferase"/>
</dbReference>